<accession>A0A3B1DZR2</accession>
<proteinExistence type="predicted"/>
<evidence type="ECO:0000313" key="2">
    <source>
        <dbReference type="EMBL" id="VAX42853.1"/>
    </source>
</evidence>
<dbReference type="EMBL" id="UOGK01000769">
    <property type="protein sequence ID" value="VAX42853.1"/>
    <property type="molecule type" value="Genomic_DNA"/>
</dbReference>
<evidence type="ECO:0000256" key="1">
    <source>
        <dbReference type="SAM" id="Phobius"/>
    </source>
</evidence>
<sequence length="109" mass="11902">MPDTATPTEKASPGPHRLLTLYLSRRSPAALLTDAILVMIASFVASHLWNAIASAMPFDQRAQPADSIFAAVARPAALMQTLFSILFYLGWFLVIWSTARLLAASLRTE</sequence>
<gene>
    <name evidence="2" type="ORF">MNBD_PLANCTO03-1085</name>
</gene>
<reference evidence="2" key="1">
    <citation type="submission" date="2018-06" db="EMBL/GenBank/DDBJ databases">
        <authorList>
            <person name="Zhirakovskaya E."/>
        </authorList>
    </citation>
    <scope>NUCLEOTIDE SEQUENCE</scope>
</reference>
<feature type="transmembrane region" description="Helical" evidence="1">
    <location>
        <begin position="82"/>
        <end position="103"/>
    </location>
</feature>
<feature type="transmembrane region" description="Helical" evidence="1">
    <location>
        <begin position="29"/>
        <end position="49"/>
    </location>
</feature>
<keyword evidence="1" id="KW-0472">Membrane</keyword>
<name>A0A3B1DZR2_9ZZZZ</name>
<dbReference type="AlphaFoldDB" id="A0A3B1DZR2"/>
<organism evidence="2">
    <name type="scientific">hydrothermal vent metagenome</name>
    <dbReference type="NCBI Taxonomy" id="652676"/>
    <lineage>
        <taxon>unclassified sequences</taxon>
        <taxon>metagenomes</taxon>
        <taxon>ecological metagenomes</taxon>
    </lineage>
</organism>
<keyword evidence="1" id="KW-0812">Transmembrane</keyword>
<protein>
    <submittedName>
        <fullName evidence="2">Uncharacterized protein</fullName>
    </submittedName>
</protein>
<keyword evidence="1" id="KW-1133">Transmembrane helix</keyword>